<comment type="caution">
    <text evidence="1">The sequence shown here is derived from an EMBL/GenBank/DDBJ whole genome shotgun (WGS) entry which is preliminary data.</text>
</comment>
<accession>A0A5D0WL83</accession>
<dbReference type="EMBL" id="VSLA01000024">
    <property type="protein sequence ID" value="TYC84874.1"/>
    <property type="molecule type" value="Genomic_DNA"/>
</dbReference>
<evidence type="ECO:0000313" key="2">
    <source>
        <dbReference type="Proteomes" id="UP000322619"/>
    </source>
</evidence>
<dbReference type="Proteomes" id="UP000322619">
    <property type="component" value="Unassembled WGS sequence"/>
</dbReference>
<dbReference type="AlphaFoldDB" id="A0A5D0WL83"/>
<gene>
    <name evidence="1" type="ORF">FXB42_11125</name>
</gene>
<name>A0A5D0WL83_9FIRM</name>
<protein>
    <submittedName>
        <fullName evidence="1">Uncharacterized protein</fullName>
    </submittedName>
</protein>
<evidence type="ECO:0000313" key="1">
    <source>
        <dbReference type="EMBL" id="TYC84874.1"/>
    </source>
</evidence>
<reference evidence="1 2" key="1">
    <citation type="submission" date="2019-08" db="EMBL/GenBank/DDBJ databases">
        <title>Isolation and enrichment of carboxydotrophic bacteria from anaerobic sludge for the production of bio-based chemicals from syngas.</title>
        <authorList>
            <person name="Antares A.L."/>
            <person name="Moreira J."/>
            <person name="Diender M."/>
            <person name="Parshina S.N."/>
            <person name="Stams A.J.M."/>
            <person name="Alves M."/>
            <person name="Alves J.I."/>
            <person name="Sousa D.Z."/>
        </authorList>
    </citation>
    <scope>NUCLEOTIDE SEQUENCE [LARGE SCALE GENOMIC DNA]</scope>
    <source>
        <strain evidence="1 2">JM</strain>
    </source>
</reference>
<organism evidence="1 2">
    <name type="scientific">Acetobacterium wieringae</name>
    <dbReference type="NCBI Taxonomy" id="52694"/>
    <lineage>
        <taxon>Bacteria</taxon>
        <taxon>Bacillati</taxon>
        <taxon>Bacillota</taxon>
        <taxon>Clostridia</taxon>
        <taxon>Eubacteriales</taxon>
        <taxon>Eubacteriaceae</taxon>
        <taxon>Acetobacterium</taxon>
    </lineage>
</organism>
<sequence length="80" mass="9278">MIAKDKMARENLTIQPRTEVWRYLTDNHTHYHMGYNLLPQPIRVKINLAGPEGAGDGVLELELLNLDLFNSLTSRRKLIY</sequence>
<proteinExistence type="predicted"/>